<name>L5L6G4_PTEAL</name>
<evidence type="ECO:0000313" key="1">
    <source>
        <dbReference type="EMBL" id="ELK19227.1"/>
    </source>
</evidence>
<dbReference type="AlphaFoldDB" id="L5L6G4"/>
<sequence length="85" mass="9010">MPSGSQSRCRGGDVEPCGWLVLGTDHLVSHLVASQASPNQGPGNEADLLGTPSIVMMTAGWRNHLGAQLTLQRPTLLPPSPRRTQ</sequence>
<dbReference type="InParanoid" id="L5L6G4"/>
<accession>L5L6G4</accession>
<dbReference type="EMBL" id="KB030270">
    <property type="protein sequence ID" value="ELK19227.1"/>
    <property type="molecule type" value="Genomic_DNA"/>
</dbReference>
<evidence type="ECO:0000313" key="2">
    <source>
        <dbReference type="Proteomes" id="UP000010552"/>
    </source>
</evidence>
<reference evidence="2" key="1">
    <citation type="journal article" date="2013" name="Science">
        <title>Comparative analysis of bat genomes provides insight into the evolution of flight and immunity.</title>
        <authorList>
            <person name="Zhang G."/>
            <person name="Cowled C."/>
            <person name="Shi Z."/>
            <person name="Huang Z."/>
            <person name="Bishop-Lilly K.A."/>
            <person name="Fang X."/>
            <person name="Wynne J.W."/>
            <person name="Xiong Z."/>
            <person name="Baker M.L."/>
            <person name="Zhao W."/>
            <person name="Tachedjian M."/>
            <person name="Zhu Y."/>
            <person name="Zhou P."/>
            <person name="Jiang X."/>
            <person name="Ng J."/>
            <person name="Yang L."/>
            <person name="Wu L."/>
            <person name="Xiao J."/>
            <person name="Feng Y."/>
            <person name="Chen Y."/>
            <person name="Sun X."/>
            <person name="Zhang Y."/>
            <person name="Marsh G.A."/>
            <person name="Crameri G."/>
            <person name="Broder C.C."/>
            <person name="Frey K.G."/>
            <person name="Wang L.F."/>
            <person name="Wang J."/>
        </authorList>
    </citation>
    <scope>NUCLEOTIDE SEQUENCE [LARGE SCALE GENOMIC DNA]</scope>
</reference>
<gene>
    <name evidence="1" type="ORF">PAL_GLEAN10006737</name>
</gene>
<keyword evidence="2" id="KW-1185">Reference proteome</keyword>
<organism evidence="1 2">
    <name type="scientific">Pteropus alecto</name>
    <name type="common">Black flying fox</name>
    <dbReference type="NCBI Taxonomy" id="9402"/>
    <lineage>
        <taxon>Eukaryota</taxon>
        <taxon>Metazoa</taxon>
        <taxon>Chordata</taxon>
        <taxon>Craniata</taxon>
        <taxon>Vertebrata</taxon>
        <taxon>Euteleostomi</taxon>
        <taxon>Mammalia</taxon>
        <taxon>Eutheria</taxon>
        <taxon>Laurasiatheria</taxon>
        <taxon>Chiroptera</taxon>
        <taxon>Yinpterochiroptera</taxon>
        <taxon>Pteropodoidea</taxon>
        <taxon>Pteropodidae</taxon>
        <taxon>Pteropodinae</taxon>
        <taxon>Pteropus</taxon>
    </lineage>
</organism>
<proteinExistence type="predicted"/>
<dbReference type="Proteomes" id="UP000010552">
    <property type="component" value="Unassembled WGS sequence"/>
</dbReference>
<protein>
    <submittedName>
        <fullName evidence="1">Uncharacterized protein</fullName>
    </submittedName>
</protein>